<dbReference type="InterPro" id="IPR000719">
    <property type="entry name" value="Prot_kinase_dom"/>
</dbReference>
<keyword evidence="3 6" id="KW-0547">Nucleotide-binding</keyword>
<reference evidence="8 9" key="1">
    <citation type="submission" date="2017-09" db="EMBL/GenBank/DDBJ databases">
        <title>Depth-based differentiation of microbial function through sediment-hosted aquifers and enrichment of novel symbionts in the deep terrestrial subsurface.</title>
        <authorList>
            <person name="Probst A.J."/>
            <person name="Ladd B."/>
            <person name="Jarett J.K."/>
            <person name="Geller-Mcgrath D.E."/>
            <person name="Sieber C.M."/>
            <person name="Emerson J.B."/>
            <person name="Anantharaman K."/>
            <person name="Thomas B.C."/>
            <person name="Malmstrom R."/>
            <person name="Stieglmeier M."/>
            <person name="Klingl A."/>
            <person name="Woyke T."/>
            <person name="Ryan C.M."/>
            <person name="Banfield J.F."/>
        </authorList>
    </citation>
    <scope>NUCLEOTIDE SEQUENCE [LARGE SCALE GENOMIC DNA]</scope>
    <source>
        <strain evidence="8">CG08_land_8_20_14_0_20_45_16</strain>
    </source>
</reference>
<dbReference type="PANTHER" id="PTHR43289:SF6">
    <property type="entry name" value="SERINE_THREONINE-PROTEIN KINASE NEKL-3"/>
    <property type="match status" value="1"/>
</dbReference>
<dbReference type="CDD" id="cd14014">
    <property type="entry name" value="STKc_PknB_like"/>
    <property type="match status" value="1"/>
</dbReference>
<dbReference type="PROSITE" id="PS50011">
    <property type="entry name" value="PROTEIN_KINASE_DOM"/>
    <property type="match status" value="1"/>
</dbReference>
<name>A0A2H0XWE5_UNCSA</name>
<dbReference type="PROSITE" id="PS00107">
    <property type="entry name" value="PROTEIN_KINASE_ATP"/>
    <property type="match status" value="1"/>
</dbReference>
<keyword evidence="5 6" id="KW-0067">ATP-binding</keyword>
<evidence type="ECO:0000259" key="7">
    <source>
        <dbReference type="PROSITE" id="PS50011"/>
    </source>
</evidence>
<dbReference type="GO" id="GO:0005524">
    <property type="term" value="F:ATP binding"/>
    <property type="evidence" value="ECO:0007669"/>
    <property type="project" value="UniProtKB-UniRule"/>
</dbReference>
<sequence length="401" mass="44234">MSALSAPVDCNSVVLRPANQANNQARARLARARQALSLLKVMFLRQVFRILPQFVITALNLTDLADTVVKTRPVPAQKRAQQLRPDAGAFAVLTTFPDIQVGETIAGKYQISSRLGHGGFGEVFMAKDLTDRSDVVLKRSFPGEGPQRGFEAEYEAMQVLAGGPNLVRFRDLVEERGEQFLVTDYAPGQNLAYHIFYCSVYFADRTSKVYTDYVISAFKIIAGVCNALDYIHGKGRLHLDLGDNIVVGDNDEATVLDLGLDKLFEEERLNGRAMGKDIFNAPEQARAEACDGRADLYTLGIIARLMFEGSVEPLAGERDMIAFKRSRGRAFDWPLQTLDLFPSFHGGLAASIEKFITTLYAASPDQRYQSASDARVAALQIIDQIEQERGLRVSPFVATAS</sequence>
<gene>
    <name evidence="8" type="ORF">COT42_05945</name>
</gene>
<organism evidence="8 9">
    <name type="scientific">Candidatus Saganbacteria bacterium CG08_land_8_20_14_0_20_45_16</name>
    <dbReference type="NCBI Taxonomy" id="2014293"/>
    <lineage>
        <taxon>Bacteria</taxon>
        <taxon>Bacillati</taxon>
        <taxon>Saganbacteria</taxon>
    </lineage>
</organism>
<dbReference type="Proteomes" id="UP000231343">
    <property type="component" value="Unassembled WGS sequence"/>
</dbReference>
<evidence type="ECO:0000256" key="1">
    <source>
        <dbReference type="ARBA" id="ARBA00012513"/>
    </source>
</evidence>
<dbReference type="GO" id="GO:0004674">
    <property type="term" value="F:protein serine/threonine kinase activity"/>
    <property type="evidence" value="ECO:0007669"/>
    <property type="project" value="UniProtKB-EC"/>
</dbReference>
<keyword evidence="2" id="KW-0808">Transferase</keyword>
<dbReference type="InterPro" id="IPR017441">
    <property type="entry name" value="Protein_kinase_ATP_BS"/>
</dbReference>
<evidence type="ECO:0000256" key="2">
    <source>
        <dbReference type="ARBA" id="ARBA00022679"/>
    </source>
</evidence>
<accession>A0A2H0XWE5</accession>
<proteinExistence type="predicted"/>
<dbReference type="SUPFAM" id="SSF56112">
    <property type="entry name" value="Protein kinase-like (PK-like)"/>
    <property type="match status" value="1"/>
</dbReference>
<dbReference type="Gene3D" id="3.30.200.20">
    <property type="entry name" value="Phosphorylase Kinase, domain 1"/>
    <property type="match status" value="1"/>
</dbReference>
<protein>
    <recommendedName>
        <fullName evidence="1">non-specific serine/threonine protein kinase</fullName>
        <ecNumber evidence="1">2.7.11.1</ecNumber>
    </recommendedName>
</protein>
<evidence type="ECO:0000256" key="6">
    <source>
        <dbReference type="PROSITE-ProRule" id="PRU10141"/>
    </source>
</evidence>
<dbReference type="EMBL" id="PEYM01000094">
    <property type="protein sequence ID" value="PIS29257.1"/>
    <property type="molecule type" value="Genomic_DNA"/>
</dbReference>
<dbReference type="Gene3D" id="1.10.510.10">
    <property type="entry name" value="Transferase(Phosphotransferase) domain 1"/>
    <property type="match status" value="1"/>
</dbReference>
<feature type="binding site" evidence="6">
    <location>
        <position position="138"/>
    </location>
    <ligand>
        <name>ATP</name>
        <dbReference type="ChEBI" id="CHEBI:30616"/>
    </ligand>
</feature>
<dbReference type="Pfam" id="PF00069">
    <property type="entry name" value="Pkinase"/>
    <property type="match status" value="1"/>
</dbReference>
<dbReference type="AlphaFoldDB" id="A0A2H0XWE5"/>
<evidence type="ECO:0000256" key="4">
    <source>
        <dbReference type="ARBA" id="ARBA00022777"/>
    </source>
</evidence>
<evidence type="ECO:0000313" key="9">
    <source>
        <dbReference type="Proteomes" id="UP000231343"/>
    </source>
</evidence>
<evidence type="ECO:0000256" key="5">
    <source>
        <dbReference type="ARBA" id="ARBA00022840"/>
    </source>
</evidence>
<dbReference type="PANTHER" id="PTHR43289">
    <property type="entry name" value="MITOGEN-ACTIVATED PROTEIN KINASE KINASE KINASE 20-RELATED"/>
    <property type="match status" value="1"/>
</dbReference>
<comment type="caution">
    <text evidence="8">The sequence shown here is derived from an EMBL/GenBank/DDBJ whole genome shotgun (WGS) entry which is preliminary data.</text>
</comment>
<dbReference type="InterPro" id="IPR011009">
    <property type="entry name" value="Kinase-like_dom_sf"/>
</dbReference>
<evidence type="ECO:0000313" key="8">
    <source>
        <dbReference type="EMBL" id="PIS29257.1"/>
    </source>
</evidence>
<evidence type="ECO:0000256" key="3">
    <source>
        <dbReference type="ARBA" id="ARBA00022741"/>
    </source>
</evidence>
<dbReference type="EC" id="2.7.11.1" evidence="1"/>
<keyword evidence="4" id="KW-0418">Kinase</keyword>
<feature type="domain" description="Protein kinase" evidence="7">
    <location>
        <begin position="109"/>
        <end position="379"/>
    </location>
</feature>